<evidence type="ECO:0000313" key="10">
    <source>
        <dbReference type="Proteomes" id="UP000603708"/>
    </source>
</evidence>
<reference evidence="9" key="1">
    <citation type="journal article" date="2014" name="Int. J. Syst. Evol. Microbiol.">
        <title>Complete genome sequence of Corynebacterium casei LMG S-19264T (=DSM 44701T), isolated from a smear-ripened cheese.</title>
        <authorList>
            <consortium name="US DOE Joint Genome Institute (JGI-PGF)"/>
            <person name="Walter F."/>
            <person name="Albersmeier A."/>
            <person name="Kalinowski J."/>
            <person name="Ruckert C."/>
        </authorList>
    </citation>
    <scope>NUCLEOTIDE SEQUENCE</scope>
    <source>
        <strain evidence="9">JCM 5069</strain>
    </source>
</reference>
<keyword evidence="4" id="KW-0572">Peptidoglycan-anchor</keyword>
<dbReference type="NCBIfam" id="NF040603">
    <property type="entry name" value="choice_anch_P"/>
    <property type="match status" value="1"/>
</dbReference>
<dbReference type="InterPro" id="IPR019931">
    <property type="entry name" value="LPXTG_anchor"/>
</dbReference>
<dbReference type="Proteomes" id="UP000603708">
    <property type="component" value="Unassembled WGS sequence"/>
</dbReference>
<evidence type="ECO:0000259" key="8">
    <source>
        <dbReference type="PROSITE" id="PS50847"/>
    </source>
</evidence>
<dbReference type="EMBL" id="BNCD01000005">
    <property type="protein sequence ID" value="GHH76932.1"/>
    <property type="molecule type" value="Genomic_DNA"/>
</dbReference>
<dbReference type="PROSITE" id="PS50847">
    <property type="entry name" value="GRAM_POS_ANCHORING"/>
    <property type="match status" value="1"/>
</dbReference>
<comment type="caution">
    <text evidence="9">The sequence shown here is derived from an EMBL/GenBank/DDBJ whole genome shotgun (WGS) entry which is preliminary data.</text>
</comment>
<keyword evidence="6" id="KW-0812">Transmembrane</keyword>
<evidence type="ECO:0000256" key="1">
    <source>
        <dbReference type="ARBA" id="ARBA00022512"/>
    </source>
</evidence>
<evidence type="ECO:0000256" key="5">
    <source>
        <dbReference type="SAM" id="MobiDB-lite"/>
    </source>
</evidence>
<name>A0A919KXY6_9ACTN</name>
<proteinExistence type="predicted"/>
<feature type="compositionally biased region" description="Gly residues" evidence="5">
    <location>
        <begin position="249"/>
        <end position="268"/>
    </location>
</feature>
<feature type="transmembrane region" description="Helical" evidence="6">
    <location>
        <begin position="323"/>
        <end position="344"/>
    </location>
</feature>
<feature type="compositionally biased region" description="Polar residues" evidence="5">
    <location>
        <begin position="305"/>
        <end position="322"/>
    </location>
</feature>
<keyword evidence="2" id="KW-0964">Secreted</keyword>
<sequence length="353" mass="33830">MRSMHSLSSRAPRRRSAAIGVAVALAAGTLALGPAALASATPASGHTGGNADAVVLKTGLDVSLLNKTAQLPLNVSLNEVHAPADAAKTLLTAKLDGVDKGKPFSILRADVATAKATSDKTRSEGYANLTHAVVHLPGLPLLGLVEVDAVTSKATCAAGEAPTAGTNFVGDVTVLGKKVSVRAGGTTKVTVDGVGEVSLDLAKTVKTSTTAASTALQLKVHVNPGKLNVADVTGDLTLVKASCETPGDDGAGASGGSSSGGSSTGGSSAGNSSSGGSTSGGSTAGGDTSGGATSGASSDGGAGTEPQSGSDNSNLAETGGSSATPYIAGAAAVLVVAGGGAVFMSRRKKANNA</sequence>
<evidence type="ECO:0000256" key="3">
    <source>
        <dbReference type="ARBA" id="ARBA00022729"/>
    </source>
</evidence>
<dbReference type="AlphaFoldDB" id="A0A919KXY6"/>
<reference evidence="9" key="2">
    <citation type="submission" date="2020-09" db="EMBL/GenBank/DDBJ databases">
        <authorList>
            <person name="Sun Q."/>
            <person name="Ohkuma M."/>
        </authorList>
    </citation>
    <scope>NUCLEOTIDE SEQUENCE</scope>
    <source>
        <strain evidence="9">JCM 5069</strain>
    </source>
</reference>
<evidence type="ECO:0000256" key="2">
    <source>
        <dbReference type="ARBA" id="ARBA00022525"/>
    </source>
</evidence>
<keyword evidence="3 7" id="KW-0732">Signal</keyword>
<keyword evidence="1" id="KW-0134">Cell wall</keyword>
<evidence type="ECO:0000313" key="9">
    <source>
        <dbReference type="EMBL" id="GHH76932.1"/>
    </source>
</evidence>
<evidence type="ECO:0000256" key="7">
    <source>
        <dbReference type="SAM" id="SignalP"/>
    </source>
</evidence>
<feature type="signal peptide" evidence="7">
    <location>
        <begin position="1"/>
        <end position="38"/>
    </location>
</feature>
<keyword evidence="6" id="KW-1133">Transmembrane helix</keyword>
<protein>
    <submittedName>
        <fullName evidence="9">LPXTG cell wall anchor domain-containing protein</fullName>
    </submittedName>
</protein>
<organism evidence="9 10">
    <name type="scientific">Streptomyces sulfonofaciens</name>
    <dbReference type="NCBI Taxonomy" id="68272"/>
    <lineage>
        <taxon>Bacteria</taxon>
        <taxon>Bacillati</taxon>
        <taxon>Actinomycetota</taxon>
        <taxon>Actinomycetes</taxon>
        <taxon>Kitasatosporales</taxon>
        <taxon>Streptomycetaceae</taxon>
        <taxon>Streptomyces</taxon>
    </lineage>
</organism>
<feature type="region of interest" description="Disordered" evidence="5">
    <location>
        <begin position="246"/>
        <end position="322"/>
    </location>
</feature>
<gene>
    <name evidence="9" type="ORF">GCM10018793_23970</name>
</gene>
<dbReference type="InterPro" id="IPR048202">
    <property type="entry name" value="SCO1860-like"/>
</dbReference>
<accession>A0A919KXY6</accession>
<dbReference type="NCBIfam" id="NF041527">
    <property type="entry name" value="SCO1860_LAETG"/>
    <property type="match status" value="1"/>
</dbReference>
<dbReference type="NCBIfam" id="TIGR01167">
    <property type="entry name" value="LPXTG_anchor"/>
    <property type="match status" value="1"/>
</dbReference>
<feature type="domain" description="Gram-positive cocci surface proteins LPxTG" evidence="8">
    <location>
        <begin position="315"/>
        <end position="353"/>
    </location>
</feature>
<keyword evidence="6" id="KW-0472">Membrane</keyword>
<dbReference type="NCBIfam" id="NF041528">
    <property type="entry name" value="strep_LAETG"/>
    <property type="match status" value="1"/>
</dbReference>
<evidence type="ECO:0000256" key="4">
    <source>
        <dbReference type="ARBA" id="ARBA00023088"/>
    </source>
</evidence>
<evidence type="ECO:0000256" key="6">
    <source>
        <dbReference type="SAM" id="Phobius"/>
    </source>
</evidence>
<feature type="chain" id="PRO_5036881017" evidence="7">
    <location>
        <begin position="39"/>
        <end position="353"/>
    </location>
</feature>
<feature type="compositionally biased region" description="Gly residues" evidence="5">
    <location>
        <begin position="277"/>
        <end position="303"/>
    </location>
</feature>
<keyword evidence="10" id="KW-1185">Reference proteome</keyword>